<organism evidence="2 3">
    <name type="scientific">Horticoccus luteus</name>
    <dbReference type="NCBI Taxonomy" id="2862869"/>
    <lineage>
        <taxon>Bacteria</taxon>
        <taxon>Pseudomonadati</taxon>
        <taxon>Verrucomicrobiota</taxon>
        <taxon>Opitutia</taxon>
        <taxon>Opitutales</taxon>
        <taxon>Opitutaceae</taxon>
        <taxon>Horticoccus</taxon>
    </lineage>
</organism>
<keyword evidence="1 2" id="KW-0378">Hydrolase</keyword>
<dbReference type="SFLD" id="SFLDS00003">
    <property type="entry name" value="Haloacid_Dehalogenase"/>
    <property type="match status" value="1"/>
</dbReference>
<dbReference type="InterPro" id="IPR051540">
    <property type="entry name" value="S-2-haloacid_dehalogenase"/>
</dbReference>
<accession>A0A8F9TVU8</accession>
<dbReference type="AlphaFoldDB" id="A0A8F9TVU8"/>
<dbReference type="Gene3D" id="1.10.150.240">
    <property type="entry name" value="Putative phosphatase, domain 2"/>
    <property type="match status" value="1"/>
</dbReference>
<sequence length="235" mass="25895">MGAPKLTLGFDADDTLWHNETIFEAVHERYRALLGRYHDTETVDRTLFATEMRNLELYGYGVKGFTLSAVETAIALTDGKIPAAEIQQLIESGREMLAHPVELLEGVAETVAALAAEYRLLLITKGDLRDQERKLAKSGLAENFAAVEILSEKDEATYAAVLRRHAVAPEHFVMIGNSLKSDILPVLALGGAGAHIPYHLTWAAERVETAPAANGRFRQLEHIRELPAAITQWPT</sequence>
<evidence type="ECO:0000313" key="3">
    <source>
        <dbReference type="Proteomes" id="UP000825051"/>
    </source>
</evidence>
<dbReference type="EMBL" id="CP080507">
    <property type="protein sequence ID" value="QYM80025.1"/>
    <property type="molecule type" value="Genomic_DNA"/>
</dbReference>
<dbReference type="InterPro" id="IPR023214">
    <property type="entry name" value="HAD_sf"/>
</dbReference>
<proteinExistence type="predicted"/>
<dbReference type="InterPro" id="IPR023198">
    <property type="entry name" value="PGP-like_dom2"/>
</dbReference>
<dbReference type="RefSeq" id="WP_220164610.1">
    <property type="nucleotide sequence ID" value="NZ_CP080507.1"/>
</dbReference>
<protein>
    <submittedName>
        <fullName evidence="2">HAD family hydrolase</fullName>
    </submittedName>
</protein>
<reference evidence="2" key="1">
    <citation type="submission" date="2021-08" db="EMBL/GenBank/DDBJ databases">
        <title>Genome of a novel bacterium of the phylum Verrucomicrobia, Oleiharenicola sp. KSB-15.</title>
        <authorList>
            <person name="Chung J.-H."/>
            <person name="Ahn J.-H."/>
            <person name="Yoon Y."/>
            <person name="Kim D.-Y."/>
            <person name="An S.-H."/>
            <person name="Park I."/>
            <person name="Yeon J."/>
        </authorList>
    </citation>
    <scope>NUCLEOTIDE SEQUENCE</scope>
    <source>
        <strain evidence="2">KSB-15</strain>
    </source>
</reference>
<dbReference type="CDD" id="cd07515">
    <property type="entry name" value="HAD-like"/>
    <property type="match status" value="1"/>
</dbReference>
<dbReference type="Pfam" id="PF00702">
    <property type="entry name" value="Hydrolase"/>
    <property type="match status" value="1"/>
</dbReference>
<dbReference type="Proteomes" id="UP000825051">
    <property type="component" value="Chromosome"/>
</dbReference>
<dbReference type="InterPro" id="IPR036412">
    <property type="entry name" value="HAD-like_sf"/>
</dbReference>
<evidence type="ECO:0000313" key="2">
    <source>
        <dbReference type="EMBL" id="QYM80025.1"/>
    </source>
</evidence>
<name>A0A8F9TVU8_9BACT</name>
<dbReference type="SUPFAM" id="SSF56784">
    <property type="entry name" value="HAD-like"/>
    <property type="match status" value="1"/>
</dbReference>
<dbReference type="PANTHER" id="PTHR43316:SF8">
    <property type="entry name" value="HAD FAMILY HYDROLASE"/>
    <property type="match status" value="1"/>
</dbReference>
<keyword evidence="3" id="KW-1185">Reference proteome</keyword>
<dbReference type="GO" id="GO:0016787">
    <property type="term" value="F:hydrolase activity"/>
    <property type="evidence" value="ECO:0007669"/>
    <property type="project" value="UniProtKB-KW"/>
</dbReference>
<dbReference type="SFLD" id="SFLDG01129">
    <property type="entry name" value="C1.5:_HAD__Beta-PGM__Phosphata"/>
    <property type="match status" value="1"/>
</dbReference>
<dbReference type="Gene3D" id="3.40.50.1000">
    <property type="entry name" value="HAD superfamily/HAD-like"/>
    <property type="match status" value="1"/>
</dbReference>
<dbReference type="KEGG" id="ole:K0B96_05240"/>
<evidence type="ECO:0000256" key="1">
    <source>
        <dbReference type="ARBA" id="ARBA00022801"/>
    </source>
</evidence>
<dbReference type="PANTHER" id="PTHR43316">
    <property type="entry name" value="HYDROLASE, HALOACID DELAHOGENASE-RELATED"/>
    <property type="match status" value="1"/>
</dbReference>
<gene>
    <name evidence="2" type="ORF">K0B96_05240</name>
</gene>